<dbReference type="GO" id="GO:0008270">
    <property type="term" value="F:zinc ion binding"/>
    <property type="evidence" value="ECO:0007669"/>
    <property type="project" value="UniProtKB-KW"/>
</dbReference>
<evidence type="ECO:0000313" key="10">
    <source>
        <dbReference type="EMBL" id="CEJ56643.1"/>
    </source>
</evidence>
<dbReference type="PROSITE" id="PS00463">
    <property type="entry name" value="ZN2_CY6_FUNGAL_1"/>
    <property type="match status" value="1"/>
</dbReference>
<dbReference type="InterPro" id="IPR036864">
    <property type="entry name" value="Zn2-C6_fun-type_DNA-bd_sf"/>
</dbReference>
<dbReference type="PROSITE" id="PS00028">
    <property type="entry name" value="ZINC_FINGER_C2H2_1"/>
    <property type="match status" value="2"/>
</dbReference>
<keyword evidence="5" id="KW-0804">Transcription</keyword>
<evidence type="ECO:0000256" key="2">
    <source>
        <dbReference type="ARBA" id="ARBA00022833"/>
    </source>
</evidence>
<dbReference type="AlphaFoldDB" id="A0A0F7TIU2"/>
<dbReference type="InterPro" id="IPR013087">
    <property type="entry name" value="Znf_C2H2_type"/>
</dbReference>
<dbReference type="GO" id="GO:0003677">
    <property type="term" value="F:DNA binding"/>
    <property type="evidence" value="ECO:0007669"/>
    <property type="project" value="UniProtKB-KW"/>
</dbReference>
<dbReference type="GO" id="GO:0006351">
    <property type="term" value="P:DNA-templated transcription"/>
    <property type="evidence" value="ECO:0007669"/>
    <property type="project" value="InterPro"/>
</dbReference>
<dbReference type="InterPro" id="IPR036236">
    <property type="entry name" value="Znf_C2H2_sf"/>
</dbReference>
<dbReference type="SUPFAM" id="SSF57667">
    <property type="entry name" value="beta-beta-alpha zinc fingers"/>
    <property type="match status" value="1"/>
</dbReference>
<dbReference type="Proteomes" id="UP000042958">
    <property type="component" value="Unassembled WGS sequence"/>
</dbReference>
<feature type="domain" description="Zn(2)-C6 fungal-type" evidence="8">
    <location>
        <begin position="72"/>
        <end position="101"/>
    </location>
</feature>
<evidence type="ECO:0000259" key="8">
    <source>
        <dbReference type="PROSITE" id="PS50048"/>
    </source>
</evidence>
<keyword evidence="7" id="KW-0863">Zinc-finger</keyword>
<evidence type="ECO:0000256" key="5">
    <source>
        <dbReference type="ARBA" id="ARBA00023163"/>
    </source>
</evidence>
<dbReference type="SMART" id="SM00355">
    <property type="entry name" value="ZnF_C2H2"/>
    <property type="match status" value="2"/>
</dbReference>
<evidence type="ECO:0000256" key="6">
    <source>
        <dbReference type="ARBA" id="ARBA00023242"/>
    </source>
</evidence>
<keyword evidence="2" id="KW-0862">Zinc</keyword>
<dbReference type="Pfam" id="PF04082">
    <property type="entry name" value="Fungal_trans"/>
    <property type="match status" value="1"/>
</dbReference>
<reference evidence="11" key="1">
    <citation type="journal article" date="2015" name="Genome Announc.">
        <title>Draft genome sequence of the fungus Penicillium brasilianum MG11.</title>
        <authorList>
            <person name="Horn F."/>
            <person name="Linde J."/>
            <person name="Mattern D.J."/>
            <person name="Walther G."/>
            <person name="Guthke R."/>
            <person name="Brakhage A.A."/>
            <person name="Valiante V."/>
        </authorList>
    </citation>
    <scope>NUCLEOTIDE SEQUENCE [LARGE SCALE GENOMIC DNA]</scope>
    <source>
        <strain evidence="11">MG11</strain>
    </source>
</reference>
<dbReference type="GO" id="GO:0000981">
    <property type="term" value="F:DNA-binding transcription factor activity, RNA polymerase II-specific"/>
    <property type="evidence" value="ECO:0007669"/>
    <property type="project" value="InterPro"/>
</dbReference>
<name>A0A0F7TIU2_PENBI</name>
<dbReference type="PANTHER" id="PTHR47660:SF7">
    <property type="entry name" value="TRANSCRIPTION FACTOR WITH C2H2 AND ZN(2)-CYS(6) DNA BINDING DOMAIN (EUROFUNG)"/>
    <property type="match status" value="1"/>
</dbReference>
<dbReference type="PROSITE" id="PS50048">
    <property type="entry name" value="ZN2_CY6_FUNGAL_2"/>
    <property type="match status" value="1"/>
</dbReference>
<dbReference type="SUPFAM" id="SSF57701">
    <property type="entry name" value="Zn2/Cys6 DNA-binding domain"/>
    <property type="match status" value="1"/>
</dbReference>
<organism evidence="10 11">
    <name type="scientific">Penicillium brasilianum</name>
    <dbReference type="NCBI Taxonomy" id="104259"/>
    <lineage>
        <taxon>Eukaryota</taxon>
        <taxon>Fungi</taxon>
        <taxon>Dikarya</taxon>
        <taxon>Ascomycota</taxon>
        <taxon>Pezizomycotina</taxon>
        <taxon>Eurotiomycetes</taxon>
        <taxon>Eurotiomycetidae</taxon>
        <taxon>Eurotiales</taxon>
        <taxon>Aspergillaceae</taxon>
        <taxon>Penicillium</taxon>
    </lineage>
</organism>
<evidence type="ECO:0008006" key="12">
    <source>
        <dbReference type="Google" id="ProtNLM"/>
    </source>
</evidence>
<evidence type="ECO:0000313" key="11">
    <source>
        <dbReference type="Proteomes" id="UP000042958"/>
    </source>
</evidence>
<dbReference type="PANTHER" id="PTHR47660">
    <property type="entry name" value="TRANSCRIPTION FACTOR WITH C2H2 AND ZN(2)-CYS(6) DNA BINDING DOMAIN (EUROFUNG)-RELATED-RELATED"/>
    <property type="match status" value="1"/>
</dbReference>
<evidence type="ECO:0000259" key="9">
    <source>
        <dbReference type="PROSITE" id="PS50157"/>
    </source>
</evidence>
<evidence type="ECO:0000256" key="7">
    <source>
        <dbReference type="PROSITE-ProRule" id="PRU00042"/>
    </source>
</evidence>
<evidence type="ECO:0000256" key="3">
    <source>
        <dbReference type="ARBA" id="ARBA00023015"/>
    </source>
</evidence>
<evidence type="ECO:0000256" key="4">
    <source>
        <dbReference type="ARBA" id="ARBA00023125"/>
    </source>
</evidence>
<protein>
    <recommendedName>
        <fullName evidence="12">C2H2 type zinc finger domain protein</fullName>
    </recommendedName>
</protein>
<proteinExistence type="predicted"/>
<dbReference type="SMART" id="SM00066">
    <property type="entry name" value="GAL4"/>
    <property type="match status" value="1"/>
</dbReference>
<feature type="domain" description="C2H2-type" evidence="9">
    <location>
        <begin position="6"/>
        <end position="35"/>
    </location>
</feature>
<keyword evidence="3" id="KW-0805">Transcription regulation</keyword>
<evidence type="ECO:0000256" key="1">
    <source>
        <dbReference type="ARBA" id="ARBA00022723"/>
    </source>
</evidence>
<feature type="domain" description="C2H2-type" evidence="9">
    <location>
        <begin position="36"/>
        <end position="64"/>
    </location>
</feature>
<dbReference type="Gene3D" id="4.10.240.10">
    <property type="entry name" value="Zn(2)-C6 fungal-type DNA-binding domain"/>
    <property type="match status" value="1"/>
</dbReference>
<dbReference type="OrthoDB" id="10261408at2759"/>
<keyword evidence="6" id="KW-0539">Nucleus</keyword>
<dbReference type="Pfam" id="PF00096">
    <property type="entry name" value="zf-C2H2"/>
    <property type="match status" value="2"/>
</dbReference>
<keyword evidence="1" id="KW-0479">Metal-binding</keyword>
<dbReference type="STRING" id="104259.A0A0F7TIU2"/>
<sequence length="406" mass="46701">MTPSPFECPFPGCGLSYRRKEHLTRHAKLHSKSQSFECPFCDRSFARSDTLRHHVRSYHPDKELTSSRATRACNYCRARRSKCNGNDPCNRCVRLGKKCSYSERSQRELLLSRTNSNSIARSEGLESSPCRVAPYVQAYFDKFHSEWPFLHPATFDHTREPAFLLQSVTMMGMWVTREKSAQERAKELHKKLISCIYEQRDNWAVSEDYGTAGKSPHIRVSDSPAWPLATYQGILLQMIFSLLQNQEPSNLDLASNLPELPSQLLRALVRSCCKRNILFYPSILSQFNNRENPEVFVWLGIEEVKRFALSLYRICQRVRLHDPRELDEVPDYSSWALSCRSGRHLLSLADLQFALPDSDELWHMTSGLAAKLAGRSAAYADANTEEHWISHAVRLLQPQGEQFGWI</sequence>
<dbReference type="InterPro" id="IPR001138">
    <property type="entry name" value="Zn2Cys6_DnaBD"/>
</dbReference>
<dbReference type="CDD" id="cd00067">
    <property type="entry name" value="GAL4"/>
    <property type="match status" value="1"/>
</dbReference>
<dbReference type="Gene3D" id="3.30.160.60">
    <property type="entry name" value="Classic Zinc Finger"/>
    <property type="match status" value="2"/>
</dbReference>
<gene>
    <name evidence="10" type="ORF">PMG11_02844</name>
</gene>
<dbReference type="Pfam" id="PF00172">
    <property type="entry name" value="Zn_clus"/>
    <property type="match status" value="1"/>
</dbReference>
<dbReference type="InterPro" id="IPR007219">
    <property type="entry name" value="XnlR_reg_dom"/>
</dbReference>
<accession>A0A0F7TIU2</accession>
<dbReference type="EMBL" id="CDHK01000002">
    <property type="protein sequence ID" value="CEJ56643.1"/>
    <property type="molecule type" value="Genomic_DNA"/>
</dbReference>
<keyword evidence="11" id="KW-1185">Reference proteome</keyword>
<dbReference type="PROSITE" id="PS50157">
    <property type="entry name" value="ZINC_FINGER_C2H2_2"/>
    <property type="match status" value="2"/>
</dbReference>
<keyword evidence="4" id="KW-0238">DNA-binding</keyword>